<sequence>MKAGMHHMPAFFHVREEKFLLLSSVAYSHHLTPLNRRFLKELFFNRHLSLMSGQQIPFKQ</sequence>
<dbReference type="Proteomes" id="UP000285190">
    <property type="component" value="Unassembled WGS sequence"/>
</dbReference>
<keyword evidence="2" id="KW-1185">Reference proteome</keyword>
<evidence type="ECO:0000313" key="2">
    <source>
        <dbReference type="Proteomes" id="UP000285190"/>
    </source>
</evidence>
<reference evidence="1 2" key="1">
    <citation type="submission" date="2018-09" db="EMBL/GenBank/DDBJ databases">
        <authorList>
            <person name="Zhu H."/>
        </authorList>
    </citation>
    <scope>NUCLEOTIDE SEQUENCE [LARGE SCALE GENOMIC DNA]</scope>
    <source>
        <strain evidence="1 2">K2R10-39</strain>
    </source>
</reference>
<dbReference type="AlphaFoldDB" id="A0A418WZU5"/>
<name>A0A418WZU5_9BURK</name>
<comment type="caution">
    <text evidence="1">The sequence shown here is derived from an EMBL/GenBank/DDBJ whole genome shotgun (WGS) entry which is preliminary data.</text>
</comment>
<gene>
    <name evidence="1" type="ORF">D3870_06820</name>
</gene>
<proteinExistence type="predicted"/>
<dbReference type="EMBL" id="QYUN01000002">
    <property type="protein sequence ID" value="RJG05767.1"/>
    <property type="molecule type" value="Genomic_DNA"/>
</dbReference>
<evidence type="ECO:0000313" key="1">
    <source>
        <dbReference type="EMBL" id="RJG05767.1"/>
    </source>
</evidence>
<protein>
    <submittedName>
        <fullName evidence="1">Uncharacterized protein</fullName>
    </submittedName>
</protein>
<accession>A0A418WZU5</accession>
<organism evidence="1 2">
    <name type="scientific">Noviherbaspirillum cavernae</name>
    <dbReference type="NCBI Taxonomy" id="2320862"/>
    <lineage>
        <taxon>Bacteria</taxon>
        <taxon>Pseudomonadati</taxon>
        <taxon>Pseudomonadota</taxon>
        <taxon>Betaproteobacteria</taxon>
        <taxon>Burkholderiales</taxon>
        <taxon>Oxalobacteraceae</taxon>
        <taxon>Noviherbaspirillum</taxon>
    </lineage>
</organism>